<dbReference type="EMBL" id="JAYWMA010000011">
    <property type="protein sequence ID" value="MEX3529286.1"/>
    <property type="molecule type" value="Genomic_DNA"/>
</dbReference>
<organism evidence="1 2">
    <name type="scientific">Corynebacterium xerosis</name>
    <dbReference type="NCBI Taxonomy" id="1725"/>
    <lineage>
        <taxon>Bacteria</taxon>
        <taxon>Bacillati</taxon>
        <taxon>Actinomycetota</taxon>
        <taxon>Actinomycetes</taxon>
        <taxon>Mycobacteriales</taxon>
        <taxon>Corynebacteriaceae</taxon>
        <taxon>Corynebacterium</taxon>
    </lineage>
</organism>
<protein>
    <submittedName>
        <fullName evidence="1">DUF4272 domain-containing protein</fullName>
    </submittedName>
</protein>
<dbReference type="Proteomes" id="UP001558353">
    <property type="component" value="Unassembled WGS sequence"/>
</dbReference>
<evidence type="ECO:0000313" key="1">
    <source>
        <dbReference type="EMBL" id="MEX3529286.1"/>
    </source>
</evidence>
<keyword evidence="2" id="KW-1185">Reference proteome</keyword>
<name>A0ABV3UWJ0_9CORY</name>
<reference evidence="1 2" key="1">
    <citation type="journal article" date="2024" name="Fungal Genet. Biol.">
        <title>The porcine skin microbiome exhibits broad fungal antagonism.</title>
        <authorList>
            <person name="De La Cruz K.F."/>
            <person name="Townsend E.C."/>
            <person name="Alex Cheong J.Z."/>
            <person name="Salamzade R."/>
            <person name="Liu A."/>
            <person name="Sandstrom S."/>
            <person name="Davila E."/>
            <person name="Huang L."/>
            <person name="Xu K.H."/>
            <person name="Wu S.Y."/>
            <person name="Meudt J.J."/>
            <person name="Shanmuganayagam D."/>
            <person name="Gibson A.L.F."/>
            <person name="Kalan L.R."/>
        </authorList>
    </citation>
    <scope>NUCLEOTIDE SEQUENCE [LARGE SCALE GENOMIC DNA]</scope>
    <source>
        <strain evidence="1 2">LK2569</strain>
    </source>
</reference>
<dbReference type="Pfam" id="PF14094">
    <property type="entry name" value="DUF4272"/>
    <property type="match status" value="1"/>
</dbReference>
<comment type="caution">
    <text evidence="1">The sequence shown here is derived from an EMBL/GenBank/DDBJ whole genome shotgun (WGS) entry which is preliminary data.</text>
</comment>
<dbReference type="InterPro" id="IPR025368">
    <property type="entry name" value="DUF4272"/>
</dbReference>
<evidence type="ECO:0000313" key="2">
    <source>
        <dbReference type="Proteomes" id="UP001558353"/>
    </source>
</evidence>
<dbReference type="RefSeq" id="WP_368522768.1">
    <property type="nucleotide sequence ID" value="NZ_JAYWMA010000011.1"/>
</dbReference>
<gene>
    <name evidence="1" type="ORF">VVR64_09495</name>
</gene>
<proteinExistence type="predicted"/>
<sequence>MRITAYATVRDEVPGPWAEQLSSDDPWLAQYLHAVADSYLESSAPIMSLEVSHLIRHIRDTRRRYVFERDSIEGLQEWAVQANAVFEMPDRRVLNGAGEDIMAGGAVPFLPVAVERAAKVRERVRKKTILRMPSGYAPVRTEHEVVVRESHEVARRMMALVVASELAAAMRARKPLPFEQLRSALPDGFASLSPLEAHFVELVQGGAVDLRTKFMKPRAVAKQNAATREAAEIAHQLQFAAVAAQMLGHAVGWRPLPGDGLRVDPGKLIREVIEAGQQTVYERCRELIALPDLCEKHEFVRSMHWMARIGPSHPVRPVNMDELTAGSLAAWHRALAWLFSPGVEWEQADIST</sequence>
<accession>A0ABV3UWJ0</accession>